<sequence>MFVRTVLGLMIVQTYKKFLISVPLRKLFCYLYLPNEYFQTDPNMKKL</sequence>
<dbReference type="AlphaFoldDB" id="S0FBY3"/>
<comment type="caution">
    <text evidence="1">The sequence shown here is derived from an EMBL/GenBank/DDBJ whole genome shotgun (WGS) entry which is preliminary data.</text>
</comment>
<protein>
    <submittedName>
        <fullName evidence="1">Uncharacterized protein</fullName>
    </submittedName>
</protein>
<reference evidence="1 2" key="1">
    <citation type="submission" date="2008-12" db="EMBL/GenBank/DDBJ databases">
        <authorList>
            <person name="Fulton L."/>
            <person name="Clifton S."/>
            <person name="Fulton B."/>
            <person name="Xu J."/>
            <person name="Minx P."/>
            <person name="Pepin K.H."/>
            <person name="Johnson M."/>
            <person name="Bhonagiri V."/>
            <person name="Nash W.E."/>
            <person name="Mardis E.R."/>
            <person name="Wilson R.K."/>
        </authorList>
    </citation>
    <scope>NUCLEOTIDE SEQUENCE [LARGE SCALE GENOMIC DNA]</scope>
    <source>
        <strain evidence="1 2">DSM 18228</strain>
    </source>
</reference>
<accession>S0FBY3</accession>
<proteinExistence type="predicted"/>
<organism evidence="1 2">
    <name type="scientific">Phocaeicola coprophilus DSM 18228 = JCM 13818</name>
    <dbReference type="NCBI Taxonomy" id="547042"/>
    <lineage>
        <taxon>Bacteria</taxon>
        <taxon>Pseudomonadati</taxon>
        <taxon>Bacteroidota</taxon>
        <taxon>Bacteroidia</taxon>
        <taxon>Bacteroidales</taxon>
        <taxon>Bacteroidaceae</taxon>
        <taxon>Phocaeicola</taxon>
    </lineage>
</organism>
<dbReference type="Proteomes" id="UP000014073">
    <property type="component" value="Unassembled WGS sequence"/>
</dbReference>
<evidence type="ECO:0000313" key="1">
    <source>
        <dbReference type="EMBL" id="EEF77978.1"/>
    </source>
</evidence>
<evidence type="ECO:0000313" key="2">
    <source>
        <dbReference type="Proteomes" id="UP000014073"/>
    </source>
</evidence>
<dbReference type="STRING" id="547042.BACCOPRO_03501"/>
<gene>
    <name evidence="1" type="ORF">BACCOPRO_03501</name>
</gene>
<feature type="non-terminal residue" evidence="1">
    <location>
        <position position="47"/>
    </location>
</feature>
<keyword evidence="2" id="KW-1185">Reference proteome</keyword>
<dbReference type="EMBL" id="ACBW01000219">
    <property type="protein sequence ID" value="EEF77978.1"/>
    <property type="molecule type" value="Genomic_DNA"/>
</dbReference>
<dbReference type="HOGENOM" id="CLU_3192689_0_0_10"/>
<name>S0FBY3_9BACT</name>